<evidence type="ECO:0000313" key="2">
    <source>
        <dbReference type="Proteomes" id="UP000001574"/>
    </source>
</evidence>
<dbReference type="RefSeq" id="WP_011723773.1">
    <property type="nucleotide sequence ID" value="NC_008595.1"/>
</dbReference>
<protein>
    <submittedName>
        <fullName evidence="1">Uncharacterized protein</fullName>
    </submittedName>
</protein>
<sequence>MSDYPGGETLAVVQFQPTGATDSLFQPVKAPTVVAWVFGCAFEPYTRGPVEEQSDTITSHERAWAFLPYVAGFGIPTFDQSGNPLLDSNDDPIPVAIDNSMWIQPQRPNDALAQRNYKVQGLPEIEYDIDGAPSYAWIVCEWQAG</sequence>
<reference evidence="1 2" key="1">
    <citation type="submission" date="2006-10" db="EMBL/GenBank/DDBJ databases">
        <authorList>
            <person name="Fleischmann R.D."/>
            <person name="Dodson R.J."/>
            <person name="Haft D.H."/>
            <person name="Merkel J.S."/>
            <person name="Nelson W.C."/>
            <person name="Fraser C.M."/>
        </authorList>
    </citation>
    <scope>NUCLEOTIDE SEQUENCE [LARGE SCALE GENOMIC DNA]</scope>
    <source>
        <strain evidence="1 2">104</strain>
    </source>
</reference>
<dbReference type="Proteomes" id="UP000001574">
    <property type="component" value="Chromosome"/>
</dbReference>
<dbReference type="EMBL" id="CP000479">
    <property type="protein sequence ID" value="ABK66823.1"/>
    <property type="molecule type" value="Genomic_DNA"/>
</dbReference>
<dbReference type="HOGENOM" id="CLU_1784719_0_0_11"/>
<dbReference type="AlphaFoldDB" id="A0A0H2ZWQ5"/>
<name>A0A0H2ZWQ5_MYCA1</name>
<gene>
    <name evidence="1" type="ordered locus">MAV_0806</name>
</gene>
<accession>A0A0H2ZWQ5</accession>
<dbReference type="KEGG" id="mav:MAV_0806"/>
<organism evidence="1 2">
    <name type="scientific">Mycobacterium avium (strain 104)</name>
    <dbReference type="NCBI Taxonomy" id="243243"/>
    <lineage>
        <taxon>Bacteria</taxon>
        <taxon>Bacillati</taxon>
        <taxon>Actinomycetota</taxon>
        <taxon>Actinomycetes</taxon>
        <taxon>Mycobacteriales</taxon>
        <taxon>Mycobacteriaceae</taxon>
        <taxon>Mycobacterium</taxon>
        <taxon>Mycobacterium avium complex (MAC)</taxon>
    </lineage>
</organism>
<proteinExistence type="predicted"/>
<evidence type="ECO:0000313" key="1">
    <source>
        <dbReference type="EMBL" id="ABK66823.1"/>
    </source>
</evidence>